<dbReference type="InterPro" id="IPR023997">
    <property type="entry name" value="TonB-dep_OMP_SusC/RagA_CS"/>
</dbReference>
<evidence type="ECO:0000256" key="7">
    <source>
        <dbReference type="ARBA" id="ARBA00023237"/>
    </source>
</evidence>
<sequence>MKKQLNPDGIIPWGIKLNLKMKLSLLFLLTTALSLQANPAYSQKNKITLNLKNVSVSSVIDEIEANSKFKFIFKTNVVNLDRKVSINANKEDISNVLNKVFKNTKTSFEIDSKKILLYKSKKPPTIDSDFSSNNPQKSISGVIIDELGQPLPGASIVEKGTTNGVTTDFDGIFSLSLTGDNPVLVVSYIGYSTQEIIVANKTQLNIQMQPDSAALEEVVVVGYGTQKKETITGAVASVKGVELTKSPAVNLTNSLAGRVPGLFITQTSAEPGRDDADVRIRGINTYNNSNALVVIDGIPDRAGGLARINPADIDNISVLKDASAAIYGARAANGVILVTTKKGKQGRTEISYSFNQGWSKPTVLPDMADAPQYAELLNELRVYQLPTSQWQGATDGFSSSGTFTQPDGTVVNAPFSPQEIDLFRSGEDPWRYPNTNWFDETFKTSAPQQKHNFQVSGGGEKVQYMTSLGYLSQDAIYKNSATGYEQYDARLNVNMNINEHVTFNMGIMLREEIRKAPTENVDDIFRMLTRGRPTEIATYPNGLPGPDIENGQQPIVITTNATGYDRGKSDFLQTNGVLDIDIPWVEGLSLQGTAAIDKSFHNQKTWVTPWTLYSWDGSTLGADGLPALEAGQKGPPEPNLTQISSNRLNIFLGANIKYQKSIGDHNVAFLAGLNKETIQDENMFAYRRFFISSALDNLDQGGALEQNNGGLSNSAARLNYFGRVNYDFKEKYLLEFLWRYDGSYAFPESSRYGFFPGISAGWVVSEESFLKDSSFINFLKLKGSWGQLGNDRYDAADFPTNQFLPTYAFGTYTINGAQTTTLAEAVVPNPGITWEKANNVNIGLEAKFLERHLTLEFDVFKNVRTDILTQPNASLPSYTGIFPPRQNIGEVENKGFDFTAAYFNSKGDFTYNIAVNGGLAKNKILNIDEPDGVLDRQKITGRTIGAPLVYAYDGVFATQADIDAETLDYSAISNNLRPGDMKFKDLSGDGAITPDDQFRTDKSAFNIPTFMGGVNIKLGYKNFDATIFMQGAAGSSVQLFFNEAGEIGNYTADTYRNRWSVNNPSSVHPRITNRADQYFSSGNTYWIEDTDYLRLKTLELGYTFPEEIVGIAGLSKVRFYVSASNLFTISDTTFDPEGLQAAGRDYPNQKIINTGFKVSF</sequence>
<evidence type="ECO:0000256" key="1">
    <source>
        <dbReference type="ARBA" id="ARBA00004571"/>
    </source>
</evidence>
<dbReference type="EMBL" id="RBIQ01000007">
    <property type="protein sequence ID" value="RKR14473.1"/>
    <property type="molecule type" value="Genomic_DNA"/>
</dbReference>
<dbReference type="Gene3D" id="2.170.130.10">
    <property type="entry name" value="TonB-dependent receptor, plug domain"/>
    <property type="match status" value="1"/>
</dbReference>
<keyword evidence="12" id="KW-1185">Reference proteome</keyword>
<dbReference type="SUPFAM" id="SSF56935">
    <property type="entry name" value="Porins"/>
    <property type="match status" value="1"/>
</dbReference>
<proteinExistence type="inferred from homology"/>
<keyword evidence="6 8" id="KW-0472">Membrane</keyword>
<dbReference type="AlphaFoldDB" id="A0A495ED48"/>
<evidence type="ECO:0000256" key="3">
    <source>
        <dbReference type="ARBA" id="ARBA00022452"/>
    </source>
</evidence>
<gene>
    <name evidence="11" type="ORF">CLV91_0550</name>
</gene>
<comment type="caution">
    <text evidence="11">The sequence shown here is derived from an EMBL/GenBank/DDBJ whole genome shotgun (WGS) entry which is preliminary data.</text>
</comment>
<dbReference type="Gene3D" id="2.60.40.1120">
    <property type="entry name" value="Carboxypeptidase-like, regulatory domain"/>
    <property type="match status" value="1"/>
</dbReference>
<dbReference type="InterPro" id="IPR037066">
    <property type="entry name" value="Plug_dom_sf"/>
</dbReference>
<keyword evidence="4 8" id="KW-0812">Transmembrane</keyword>
<evidence type="ECO:0000256" key="8">
    <source>
        <dbReference type="PROSITE-ProRule" id="PRU01360"/>
    </source>
</evidence>
<dbReference type="FunFam" id="2.60.40.1120:FF:000003">
    <property type="entry name" value="Outer membrane protein Omp121"/>
    <property type="match status" value="1"/>
</dbReference>
<evidence type="ECO:0000256" key="9">
    <source>
        <dbReference type="SAM" id="SignalP"/>
    </source>
</evidence>
<feature type="domain" description="TonB-dependent receptor plug" evidence="10">
    <location>
        <begin position="228"/>
        <end position="335"/>
    </location>
</feature>
<dbReference type="Proteomes" id="UP000269412">
    <property type="component" value="Unassembled WGS sequence"/>
</dbReference>
<keyword evidence="7 8" id="KW-0998">Cell outer membrane</keyword>
<dbReference type="SUPFAM" id="SSF49464">
    <property type="entry name" value="Carboxypeptidase regulatory domain-like"/>
    <property type="match status" value="1"/>
</dbReference>
<dbReference type="InterPro" id="IPR012910">
    <property type="entry name" value="Plug_dom"/>
</dbReference>
<evidence type="ECO:0000313" key="11">
    <source>
        <dbReference type="EMBL" id="RKR14473.1"/>
    </source>
</evidence>
<dbReference type="InterPro" id="IPR036942">
    <property type="entry name" value="Beta-barrel_TonB_sf"/>
</dbReference>
<evidence type="ECO:0000256" key="2">
    <source>
        <dbReference type="ARBA" id="ARBA00022448"/>
    </source>
</evidence>
<dbReference type="GO" id="GO:0015344">
    <property type="term" value="F:siderophore uptake transmembrane transporter activity"/>
    <property type="evidence" value="ECO:0007669"/>
    <property type="project" value="TreeGrafter"/>
</dbReference>
<name>A0A495ED48_9FLAO</name>
<dbReference type="InterPro" id="IPR023996">
    <property type="entry name" value="TonB-dep_OMP_SusC/RagA"/>
</dbReference>
<feature type="signal peptide" evidence="9">
    <location>
        <begin position="1"/>
        <end position="37"/>
    </location>
</feature>
<evidence type="ECO:0000256" key="6">
    <source>
        <dbReference type="ARBA" id="ARBA00023136"/>
    </source>
</evidence>
<protein>
    <submittedName>
        <fullName evidence="11">TonB-linked SusC/RagA family outer membrane protein</fullName>
    </submittedName>
</protein>
<dbReference type="PROSITE" id="PS52016">
    <property type="entry name" value="TONB_DEPENDENT_REC_3"/>
    <property type="match status" value="1"/>
</dbReference>
<dbReference type="FunFam" id="2.170.130.10:FF:000003">
    <property type="entry name" value="SusC/RagA family TonB-linked outer membrane protein"/>
    <property type="match status" value="1"/>
</dbReference>
<dbReference type="Pfam" id="PF13715">
    <property type="entry name" value="CarbopepD_reg_2"/>
    <property type="match status" value="1"/>
</dbReference>
<dbReference type="InterPro" id="IPR008969">
    <property type="entry name" value="CarboxyPept-like_regulatory"/>
</dbReference>
<accession>A0A495ED48</accession>
<dbReference type="PANTHER" id="PTHR30069:SF29">
    <property type="entry name" value="HEMOGLOBIN AND HEMOGLOBIN-HAPTOGLOBIN-BINDING PROTEIN 1-RELATED"/>
    <property type="match status" value="1"/>
</dbReference>
<evidence type="ECO:0000256" key="4">
    <source>
        <dbReference type="ARBA" id="ARBA00022692"/>
    </source>
</evidence>
<dbReference type="PANTHER" id="PTHR30069">
    <property type="entry name" value="TONB-DEPENDENT OUTER MEMBRANE RECEPTOR"/>
    <property type="match status" value="1"/>
</dbReference>
<keyword evidence="2 8" id="KW-0813">Transport</keyword>
<evidence type="ECO:0000256" key="5">
    <source>
        <dbReference type="ARBA" id="ARBA00022729"/>
    </source>
</evidence>
<comment type="subcellular location">
    <subcellularLocation>
        <location evidence="1 8">Cell outer membrane</location>
        <topology evidence="1 8">Multi-pass membrane protein</topology>
    </subcellularLocation>
</comment>
<dbReference type="NCBIfam" id="TIGR04057">
    <property type="entry name" value="SusC_RagA_signa"/>
    <property type="match status" value="1"/>
</dbReference>
<feature type="chain" id="PRO_5019814116" evidence="9">
    <location>
        <begin position="38"/>
        <end position="1160"/>
    </location>
</feature>
<dbReference type="GO" id="GO:0044718">
    <property type="term" value="P:siderophore transmembrane transport"/>
    <property type="evidence" value="ECO:0007669"/>
    <property type="project" value="TreeGrafter"/>
</dbReference>
<dbReference type="GO" id="GO:0009279">
    <property type="term" value="C:cell outer membrane"/>
    <property type="evidence" value="ECO:0007669"/>
    <property type="project" value="UniProtKB-SubCell"/>
</dbReference>
<dbReference type="InterPro" id="IPR039426">
    <property type="entry name" value="TonB-dep_rcpt-like"/>
</dbReference>
<evidence type="ECO:0000259" key="10">
    <source>
        <dbReference type="Pfam" id="PF07715"/>
    </source>
</evidence>
<keyword evidence="5 9" id="KW-0732">Signal</keyword>
<keyword evidence="3 8" id="KW-1134">Transmembrane beta strand</keyword>
<dbReference type="RefSeq" id="WP_245987124.1">
    <property type="nucleotide sequence ID" value="NZ_RBIQ01000007.1"/>
</dbReference>
<reference evidence="11 12" key="1">
    <citation type="submission" date="2018-10" db="EMBL/GenBank/DDBJ databases">
        <title>Genomic Encyclopedia of Archaeal and Bacterial Type Strains, Phase II (KMG-II): from individual species to whole genera.</title>
        <authorList>
            <person name="Goeker M."/>
        </authorList>
    </citation>
    <scope>NUCLEOTIDE SEQUENCE [LARGE SCALE GENOMIC DNA]</scope>
    <source>
        <strain evidence="11 12">DSM 25230</strain>
    </source>
</reference>
<dbReference type="Pfam" id="PF07715">
    <property type="entry name" value="Plug"/>
    <property type="match status" value="1"/>
</dbReference>
<organism evidence="11 12">
    <name type="scientific">Maribacter vaceletii</name>
    <dbReference type="NCBI Taxonomy" id="1206816"/>
    <lineage>
        <taxon>Bacteria</taxon>
        <taxon>Pseudomonadati</taxon>
        <taxon>Bacteroidota</taxon>
        <taxon>Flavobacteriia</taxon>
        <taxon>Flavobacteriales</taxon>
        <taxon>Flavobacteriaceae</taxon>
        <taxon>Maribacter</taxon>
    </lineage>
</organism>
<evidence type="ECO:0000313" key="12">
    <source>
        <dbReference type="Proteomes" id="UP000269412"/>
    </source>
</evidence>
<dbReference type="NCBIfam" id="TIGR04056">
    <property type="entry name" value="OMP_RagA_SusC"/>
    <property type="match status" value="1"/>
</dbReference>
<comment type="similarity">
    <text evidence="8">Belongs to the TonB-dependent receptor family.</text>
</comment>
<dbReference type="Gene3D" id="2.40.170.20">
    <property type="entry name" value="TonB-dependent receptor, beta-barrel domain"/>
    <property type="match status" value="1"/>
</dbReference>